<protein>
    <submittedName>
        <fullName evidence="2">Uncharacterized protein</fullName>
    </submittedName>
</protein>
<dbReference type="AlphaFoldDB" id="A0A6G1HBQ7"/>
<feature type="region of interest" description="Disordered" evidence="1">
    <location>
        <begin position="35"/>
        <end position="58"/>
    </location>
</feature>
<accession>A0A6G1HBQ7</accession>
<evidence type="ECO:0000313" key="3">
    <source>
        <dbReference type="Proteomes" id="UP000800041"/>
    </source>
</evidence>
<keyword evidence="3" id="KW-1185">Reference proteome</keyword>
<dbReference type="EMBL" id="ML977141">
    <property type="protein sequence ID" value="KAF1990656.1"/>
    <property type="molecule type" value="Genomic_DNA"/>
</dbReference>
<evidence type="ECO:0000313" key="2">
    <source>
        <dbReference type="EMBL" id="KAF1990656.1"/>
    </source>
</evidence>
<gene>
    <name evidence="2" type="ORF">K402DRAFT_389579</name>
</gene>
<dbReference type="Proteomes" id="UP000800041">
    <property type="component" value="Unassembled WGS sequence"/>
</dbReference>
<sequence>MPGISSLSLLAEALLANAHEQQPVLIRLWPAYSRRPDQEPTVSPGRRSPPSLPSTQHPSGCGYYDLPCHAPIAKGFDDRHCMNDM</sequence>
<evidence type="ECO:0000256" key="1">
    <source>
        <dbReference type="SAM" id="MobiDB-lite"/>
    </source>
</evidence>
<name>A0A6G1HBQ7_9PEZI</name>
<proteinExistence type="predicted"/>
<organism evidence="2 3">
    <name type="scientific">Aulographum hederae CBS 113979</name>
    <dbReference type="NCBI Taxonomy" id="1176131"/>
    <lineage>
        <taxon>Eukaryota</taxon>
        <taxon>Fungi</taxon>
        <taxon>Dikarya</taxon>
        <taxon>Ascomycota</taxon>
        <taxon>Pezizomycotina</taxon>
        <taxon>Dothideomycetes</taxon>
        <taxon>Pleosporomycetidae</taxon>
        <taxon>Aulographales</taxon>
        <taxon>Aulographaceae</taxon>
    </lineage>
</organism>
<reference evidence="2" key="1">
    <citation type="journal article" date="2020" name="Stud. Mycol.">
        <title>101 Dothideomycetes genomes: a test case for predicting lifestyles and emergence of pathogens.</title>
        <authorList>
            <person name="Haridas S."/>
            <person name="Albert R."/>
            <person name="Binder M."/>
            <person name="Bloem J."/>
            <person name="Labutti K."/>
            <person name="Salamov A."/>
            <person name="Andreopoulos B."/>
            <person name="Baker S."/>
            <person name="Barry K."/>
            <person name="Bills G."/>
            <person name="Bluhm B."/>
            <person name="Cannon C."/>
            <person name="Castanera R."/>
            <person name="Culley D."/>
            <person name="Daum C."/>
            <person name="Ezra D."/>
            <person name="Gonzalez J."/>
            <person name="Henrissat B."/>
            <person name="Kuo A."/>
            <person name="Liang C."/>
            <person name="Lipzen A."/>
            <person name="Lutzoni F."/>
            <person name="Magnuson J."/>
            <person name="Mondo S."/>
            <person name="Nolan M."/>
            <person name="Ohm R."/>
            <person name="Pangilinan J."/>
            <person name="Park H.-J."/>
            <person name="Ramirez L."/>
            <person name="Alfaro M."/>
            <person name="Sun H."/>
            <person name="Tritt A."/>
            <person name="Yoshinaga Y."/>
            <person name="Zwiers L.-H."/>
            <person name="Turgeon B."/>
            <person name="Goodwin S."/>
            <person name="Spatafora J."/>
            <person name="Crous P."/>
            <person name="Grigoriev I."/>
        </authorList>
    </citation>
    <scope>NUCLEOTIDE SEQUENCE</scope>
    <source>
        <strain evidence="2">CBS 113979</strain>
    </source>
</reference>